<dbReference type="InterPro" id="IPR050390">
    <property type="entry name" value="C5-Methyltransferase"/>
</dbReference>
<comment type="similarity">
    <text evidence="11">Belongs to the Vsr family.</text>
</comment>
<keyword evidence="2 13" id="KW-0489">Methyltransferase</keyword>
<evidence type="ECO:0000256" key="13">
    <source>
        <dbReference type="PROSITE-ProRule" id="PRU01016"/>
    </source>
</evidence>
<reference evidence="16" key="1">
    <citation type="submission" date="2016-10" db="EMBL/GenBank/DDBJ databases">
        <authorList>
            <person name="Varghese N."/>
            <person name="Submissions S."/>
        </authorList>
    </citation>
    <scope>NUCLEOTIDE SEQUENCE [LARGE SCALE GENOMIC DNA]</scope>
    <source>
        <strain evidence="16">DSM 16858</strain>
    </source>
</reference>
<evidence type="ECO:0000256" key="9">
    <source>
        <dbReference type="ARBA" id="ARBA00022801"/>
    </source>
</evidence>
<dbReference type="GO" id="GO:0009307">
    <property type="term" value="P:DNA restriction-modification system"/>
    <property type="evidence" value="ECO:0007669"/>
    <property type="project" value="UniProtKB-KW"/>
</dbReference>
<keyword evidence="16" id="KW-1185">Reference proteome</keyword>
<dbReference type="EC" id="2.1.1.37" evidence="1"/>
<dbReference type="GO" id="GO:0003677">
    <property type="term" value="F:DNA binding"/>
    <property type="evidence" value="ECO:0007669"/>
    <property type="project" value="TreeGrafter"/>
</dbReference>
<evidence type="ECO:0000256" key="8">
    <source>
        <dbReference type="ARBA" id="ARBA00022763"/>
    </source>
</evidence>
<evidence type="ECO:0000256" key="1">
    <source>
        <dbReference type="ARBA" id="ARBA00011975"/>
    </source>
</evidence>
<evidence type="ECO:0000256" key="12">
    <source>
        <dbReference type="ARBA" id="ARBA00047422"/>
    </source>
</evidence>
<dbReference type="Gene3D" id="3.40.50.150">
    <property type="entry name" value="Vaccinia Virus protein VP39"/>
    <property type="match status" value="1"/>
</dbReference>
<evidence type="ECO:0000256" key="2">
    <source>
        <dbReference type="ARBA" id="ARBA00022603"/>
    </source>
</evidence>
<keyword evidence="10" id="KW-0234">DNA repair</keyword>
<keyword evidence="3 13" id="KW-0808">Transferase</keyword>
<keyword evidence="7 15" id="KW-0255">Endonuclease</keyword>
<keyword evidence="8" id="KW-0227">DNA damage</keyword>
<dbReference type="GO" id="GO:0016787">
    <property type="term" value="F:hydrolase activity"/>
    <property type="evidence" value="ECO:0007669"/>
    <property type="project" value="UniProtKB-KW"/>
</dbReference>
<comment type="similarity">
    <text evidence="13 14">Belongs to the class I-like SAM-binding methyltransferase superfamily. C5-methyltransferase family.</text>
</comment>
<dbReference type="PROSITE" id="PS51679">
    <property type="entry name" value="SAM_MT_C5"/>
    <property type="match status" value="1"/>
</dbReference>
<dbReference type="NCBIfam" id="TIGR00675">
    <property type="entry name" value="dcm"/>
    <property type="match status" value="1"/>
</dbReference>
<dbReference type="PANTHER" id="PTHR10629:SF52">
    <property type="entry name" value="DNA (CYTOSINE-5)-METHYLTRANSFERASE 1"/>
    <property type="match status" value="1"/>
</dbReference>
<dbReference type="GO" id="GO:0006298">
    <property type="term" value="P:mismatch repair"/>
    <property type="evidence" value="ECO:0007669"/>
    <property type="project" value="InterPro"/>
</dbReference>
<sequence length="554" mass="62201">MESDRTVFQESGATPRRLNIIDLFAGVGGLTLGFLDRSLDPGCIFVPRLMVDIDPEAREVAIRNLPHIPYLTADVNKLTGAQARERAGLGPRDPVHVLVGGPPCQGFSWLGKRALEDERNLCVLDFLRMVKELRPMVAVMENVPLIVTSHDGIIIHEVCEGLANLGYASCADVLVASEFGVPQFRKRAFLIAYRSDLGIPPQLPKRTHERVSFASELQKDEGKPRFEQDKLPYVSVEEAIGDLPQLRAGEGDEVMFYGPSTISGYQKWARSGSVAIFNHRSRAHSSKYLEKISIIEEGGRNADLPKEQRYSDNYYSQAYARLHRNGLAQTITTSFSNPGSGRFMHYRDLRSITVREAARFQSFPDAFAFEGNNSTQMRHVGNAVPPLMARAVRNQVARDLIAAGVDAARAPGRPKKAPVKDLVQHSRIMRAVPSKNTTPEMVLRKALWSAGIRGYRLHTKVVPGNPDVLFPVERVAVFVDGCFWHGCLDCHHTPKSHTEYWTMKVQRNRERDAHINAECERKGWRVVRLWEHEVRESPKQAMAKICRKLGDRAL</sequence>
<evidence type="ECO:0000313" key="15">
    <source>
        <dbReference type="EMBL" id="SES93262.1"/>
    </source>
</evidence>
<dbReference type="NCBIfam" id="TIGR00632">
    <property type="entry name" value="vsr"/>
    <property type="match status" value="1"/>
</dbReference>
<name>A0A1I0AHU7_9BACT</name>
<dbReference type="PRINTS" id="PR00105">
    <property type="entry name" value="C5METTRFRASE"/>
</dbReference>
<keyword evidence="5" id="KW-0540">Nuclease</keyword>
<comment type="catalytic activity">
    <reaction evidence="12">
        <text>a 2'-deoxycytidine in DNA + S-adenosyl-L-methionine = a 5-methyl-2'-deoxycytidine in DNA + S-adenosyl-L-homocysteine + H(+)</text>
        <dbReference type="Rhea" id="RHEA:13681"/>
        <dbReference type="Rhea" id="RHEA-COMP:11369"/>
        <dbReference type="Rhea" id="RHEA-COMP:11370"/>
        <dbReference type="ChEBI" id="CHEBI:15378"/>
        <dbReference type="ChEBI" id="CHEBI:57856"/>
        <dbReference type="ChEBI" id="CHEBI:59789"/>
        <dbReference type="ChEBI" id="CHEBI:85452"/>
        <dbReference type="ChEBI" id="CHEBI:85454"/>
        <dbReference type="EC" id="2.1.1.37"/>
    </reaction>
</comment>
<dbReference type="InterPro" id="IPR031303">
    <property type="entry name" value="C5_meth_CS"/>
</dbReference>
<dbReference type="Gene3D" id="3.90.120.10">
    <property type="entry name" value="DNA Methylase, subunit A, domain 2"/>
    <property type="match status" value="1"/>
</dbReference>
<dbReference type="GO" id="GO:0004519">
    <property type="term" value="F:endonuclease activity"/>
    <property type="evidence" value="ECO:0007669"/>
    <property type="project" value="UniProtKB-KW"/>
</dbReference>
<feature type="active site" evidence="13">
    <location>
        <position position="104"/>
    </location>
</feature>
<dbReference type="PANTHER" id="PTHR10629">
    <property type="entry name" value="CYTOSINE-SPECIFIC METHYLTRANSFERASE"/>
    <property type="match status" value="1"/>
</dbReference>
<evidence type="ECO:0000313" key="16">
    <source>
        <dbReference type="Proteomes" id="UP000199181"/>
    </source>
</evidence>
<dbReference type="InterPro" id="IPR004603">
    <property type="entry name" value="DNA_mismatch_endonuc_vsr"/>
</dbReference>
<dbReference type="Pfam" id="PF00145">
    <property type="entry name" value="DNA_methylase"/>
    <property type="match status" value="1"/>
</dbReference>
<dbReference type="RefSeq" id="WP_093515557.1">
    <property type="nucleotide sequence ID" value="NZ_FOIJ01000001.1"/>
</dbReference>
<dbReference type="InterPro" id="IPR001525">
    <property type="entry name" value="C5_MeTfrase"/>
</dbReference>
<gene>
    <name evidence="15" type="ORF">SAMN05443639_101676</name>
</gene>
<keyword evidence="9" id="KW-0378">Hydrolase</keyword>
<dbReference type="Gene3D" id="3.40.960.10">
    <property type="entry name" value="VSR Endonuclease"/>
    <property type="match status" value="1"/>
</dbReference>
<dbReference type="EMBL" id="FOIJ01000001">
    <property type="protein sequence ID" value="SES93262.1"/>
    <property type="molecule type" value="Genomic_DNA"/>
</dbReference>
<keyword evidence="6" id="KW-0680">Restriction system</keyword>
<dbReference type="Proteomes" id="UP000199181">
    <property type="component" value="Unassembled WGS sequence"/>
</dbReference>
<dbReference type="InterPro" id="IPR029063">
    <property type="entry name" value="SAM-dependent_MTases_sf"/>
</dbReference>
<dbReference type="GO" id="GO:0032259">
    <property type="term" value="P:methylation"/>
    <property type="evidence" value="ECO:0007669"/>
    <property type="project" value="UniProtKB-KW"/>
</dbReference>
<evidence type="ECO:0000256" key="14">
    <source>
        <dbReference type="RuleBase" id="RU000416"/>
    </source>
</evidence>
<evidence type="ECO:0000256" key="7">
    <source>
        <dbReference type="ARBA" id="ARBA00022759"/>
    </source>
</evidence>
<proteinExistence type="inferred from homology"/>
<dbReference type="InterPro" id="IPR011335">
    <property type="entry name" value="Restrct_endonuc-II-like"/>
</dbReference>
<dbReference type="PROSITE" id="PS00095">
    <property type="entry name" value="C5_MTASE_2"/>
    <property type="match status" value="1"/>
</dbReference>
<accession>A0A1I0AHU7</accession>
<evidence type="ECO:0000256" key="3">
    <source>
        <dbReference type="ARBA" id="ARBA00022679"/>
    </source>
</evidence>
<evidence type="ECO:0000256" key="11">
    <source>
        <dbReference type="ARBA" id="ARBA00029466"/>
    </source>
</evidence>
<dbReference type="SUPFAM" id="SSF52980">
    <property type="entry name" value="Restriction endonuclease-like"/>
    <property type="match status" value="1"/>
</dbReference>
<evidence type="ECO:0000256" key="5">
    <source>
        <dbReference type="ARBA" id="ARBA00022722"/>
    </source>
</evidence>
<dbReference type="Pfam" id="PF03852">
    <property type="entry name" value="Vsr"/>
    <property type="match status" value="1"/>
</dbReference>
<dbReference type="GO" id="GO:0044027">
    <property type="term" value="P:negative regulation of gene expression via chromosomal CpG island methylation"/>
    <property type="evidence" value="ECO:0007669"/>
    <property type="project" value="TreeGrafter"/>
</dbReference>
<dbReference type="SUPFAM" id="SSF53335">
    <property type="entry name" value="S-adenosyl-L-methionine-dependent methyltransferases"/>
    <property type="match status" value="1"/>
</dbReference>
<evidence type="ECO:0000256" key="4">
    <source>
        <dbReference type="ARBA" id="ARBA00022691"/>
    </source>
</evidence>
<dbReference type="GO" id="GO:0003886">
    <property type="term" value="F:DNA (cytosine-5-)-methyltransferase activity"/>
    <property type="evidence" value="ECO:0007669"/>
    <property type="project" value="UniProtKB-EC"/>
</dbReference>
<evidence type="ECO:0000256" key="6">
    <source>
        <dbReference type="ARBA" id="ARBA00022747"/>
    </source>
</evidence>
<dbReference type="AlphaFoldDB" id="A0A1I0AHU7"/>
<protein>
    <recommendedName>
        <fullName evidence="1">DNA (cytosine-5-)-methyltransferase</fullName>
        <ecNumber evidence="1">2.1.1.37</ecNumber>
    </recommendedName>
</protein>
<evidence type="ECO:0000256" key="10">
    <source>
        <dbReference type="ARBA" id="ARBA00023204"/>
    </source>
</evidence>
<dbReference type="CDD" id="cd00221">
    <property type="entry name" value="Vsr"/>
    <property type="match status" value="1"/>
</dbReference>
<keyword evidence="4 13" id="KW-0949">S-adenosyl-L-methionine</keyword>
<organism evidence="15 16">
    <name type="scientific">Stigmatella erecta</name>
    <dbReference type="NCBI Taxonomy" id="83460"/>
    <lineage>
        <taxon>Bacteria</taxon>
        <taxon>Pseudomonadati</taxon>
        <taxon>Myxococcota</taxon>
        <taxon>Myxococcia</taxon>
        <taxon>Myxococcales</taxon>
        <taxon>Cystobacterineae</taxon>
        <taxon>Archangiaceae</taxon>
        <taxon>Stigmatella</taxon>
    </lineage>
</organism>